<proteinExistence type="predicted"/>
<keyword evidence="1" id="KW-0812">Transmembrane</keyword>
<sequence>MVVAVILACEVMFWVLVVGGLAARYLLRAQRLSTALLLAVPVLDVVLLTVIAVHLQSGGTADFSHGLGALYLGFTVAYGHPMIRWADVRFAHRFAGGPAPVKPPKQGPAAVRREAAGWVRCTVACAIGAAALAALVLWVGDPSRTAALRGSFTPLAVVMFWNTVLAVWGILAARTPRPAHDHPAGADEPAR</sequence>
<reference evidence="3" key="1">
    <citation type="journal article" date="2019" name="Int. J. Syst. Evol. Microbiol.">
        <title>The Global Catalogue of Microorganisms (GCM) 10K type strain sequencing project: providing services to taxonomists for standard genome sequencing and annotation.</title>
        <authorList>
            <consortium name="The Broad Institute Genomics Platform"/>
            <consortium name="The Broad Institute Genome Sequencing Center for Infectious Disease"/>
            <person name="Wu L."/>
            <person name="Ma J."/>
        </authorList>
    </citation>
    <scope>NUCLEOTIDE SEQUENCE [LARGE SCALE GENOMIC DNA]</scope>
    <source>
        <strain evidence="3">XZYJ18</strain>
    </source>
</reference>
<organism evidence="2 3">
    <name type="scientific">Nocardiopsis mangrovi</name>
    <dbReference type="NCBI Taxonomy" id="1179818"/>
    <lineage>
        <taxon>Bacteria</taxon>
        <taxon>Bacillati</taxon>
        <taxon>Actinomycetota</taxon>
        <taxon>Actinomycetes</taxon>
        <taxon>Streptosporangiales</taxon>
        <taxon>Nocardiopsidaceae</taxon>
        <taxon>Nocardiopsis</taxon>
    </lineage>
</organism>
<protein>
    <recommendedName>
        <fullName evidence="4">Integral membrane protein</fullName>
    </recommendedName>
</protein>
<keyword evidence="1" id="KW-0472">Membrane</keyword>
<keyword evidence="1" id="KW-1133">Transmembrane helix</keyword>
<name>A0ABV9DZC5_9ACTN</name>
<feature type="transmembrane region" description="Helical" evidence="1">
    <location>
        <begin position="6"/>
        <end position="27"/>
    </location>
</feature>
<dbReference type="Proteomes" id="UP001595923">
    <property type="component" value="Unassembled WGS sequence"/>
</dbReference>
<feature type="transmembrane region" description="Helical" evidence="1">
    <location>
        <begin position="63"/>
        <end position="83"/>
    </location>
</feature>
<evidence type="ECO:0008006" key="4">
    <source>
        <dbReference type="Google" id="ProtNLM"/>
    </source>
</evidence>
<gene>
    <name evidence="2" type="ORF">ACFO4E_20535</name>
</gene>
<dbReference type="EMBL" id="JBHSFQ010000022">
    <property type="protein sequence ID" value="MFC4564256.1"/>
    <property type="molecule type" value="Genomic_DNA"/>
</dbReference>
<feature type="transmembrane region" description="Helical" evidence="1">
    <location>
        <begin position="118"/>
        <end position="140"/>
    </location>
</feature>
<dbReference type="RefSeq" id="WP_378577187.1">
    <property type="nucleotide sequence ID" value="NZ_JBHSFQ010000022.1"/>
</dbReference>
<feature type="transmembrane region" description="Helical" evidence="1">
    <location>
        <begin position="34"/>
        <end position="57"/>
    </location>
</feature>
<evidence type="ECO:0000256" key="1">
    <source>
        <dbReference type="SAM" id="Phobius"/>
    </source>
</evidence>
<keyword evidence="3" id="KW-1185">Reference proteome</keyword>
<accession>A0ABV9DZC5</accession>
<evidence type="ECO:0000313" key="3">
    <source>
        <dbReference type="Proteomes" id="UP001595923"/>
    </source>
</evidence>
<feature type="transmembrane region" description="Helical" evidence="1">
    <location>
        <begin position="152"/>
        <end position="173"/>
    </location>
</feature>
<evidence type="ECO:0000313" key="2">
    <source>
        <dbReference type="EMBL" id="MFC4564256.1"/>
    </source>
</evidence>
<comment type="caution">
    <text evidence="2">The sequence shown here is derived from an EMBL/GenBank/DDBJ whole genome shotgun (WGS) entry which is preliminary data.</text>
</comment>